<dbReference type="PROSITE" id="PS50943">
    <property type="entry name" value="HTH_CROC1"/>
    <property type="match status" value="1"/>
</dbReference>
<dbReference type="Proteomes" id="UP000542210">
    <property type="component" value="Unassembled WGS sequence"/>
</dbReference>
<dbReference type="RefSeq" id="WP_184876534.1">
    <property type="nucleotide sequence ID" value="NZ_BOOV01000022.1"/>
</dbReference>
<feature type="domain" description="HTH cro/C1-type" evidence="2">
    <location>
        <begin position="13"/>
        <end position="67"/>
    </location>
</feature>
<keyword evidence="4" id="KW-1185">Reference proteome</keyword>
<dbReference type="Gene3D" id="1.25.40.10">
    <property type="entry name" value="Tetratricopeptide repeat domain"/>
    <property type="match status" value="2"/>
</dbReference>
<evidence type="ECO:0000313" key="4">
    <source>
        <dbReference type="Proteomes" id="UP000542210"/>
    </source>
</evidence>
<organism evidence="3 4">
    <name type="scientific">Sphaerisporangium siamense</name>
    <dbReference type="NCBI Taxonomy" id="795645"/>
    <lineage>
        <taxon>Bacteria</taxon>
        <taxon>Bacillati</taxon>
        <taxon>Actinomycetota</taxon>
        <taxon>Actinomycetes</taxon>
        <taxon>Streptosporangiales</taxon>
        <taxon>Streptosporangiaceae</taxon>
        <taxon>Sphaerisporangium</taxon>
    </lineage>
</organism>
<dbReference type="AlphaFoldDB" id="A0A7W7D2M2"/>
<dbReference type="GO" id="GO:0003677">
    <property type="term" value="F:DNA binding"/>
    <property type="evidence" value="ECO:0007669"/>
    <property type="project" value="InterPro"/>
</dbReference>
<dbReference type="SUPFAM" id="SSF48452">
    <property type="entry name" value="TPR-like"/>
    <property type="match status" value="1"/>
</dbReference>
<dbReference type="Gene3D" id="1.10.260.40">
    <property type="entry name" value="lambda repressor-like DNA-binding domains"/>
    <property type="match status" value="1"/>
</dbReference>
<dbReference type="SMART" id="SM00530">
    <property type="entry name" value="HTH_XRE"/>
    <property type="match status" value="1"/>
</dbReference>
<evidence type="ECO:0000259" key="2">
    <source>
        <dbReference type="PROSITE" id="PS50943"/>
    </source>
</evidence>
<dbReference type="InterPro" id="IPR001387">
    <property type="entry name" value="Cro/C1-type_HTH"/>
</dbReference>
<evidence type="ECO:0000256" key="1">
    <source>
        <dbReference type="SAM" id="MobiDB-lite"/>
    </source>
</evidence>
<accession>A0A7W7D2M2</accession>
<evidence type="ECO:0000313" key="3">
    <source>
        <dbReference type="EMBL" id="MBB4699180.1"/>
    </source>
</evidence>
<name>A0A7W7D2M2_9ACTN</name>
<dbReference type="InterPro" id="IPR010982">
    <property type="entry name" value="Lambda_DNA-bd_dom_sf"/>
</dbReference>
<reference evidence="3 4" key="1">
    <citation type="submission" date="2020-08" db="EMBL/GenBank/DDBJ databases">
        <title>Sequencing the genomes of 1000 actinobacteria strains.</title>
        <authorList>
            <person name="Klenk H.-P."/>
        </authorList>
    </citation>
    <scope>NUCLEOTIDE SEQUENCE [LARGE SCALE GENOMIC DNA]</scope>
    <source>
        <strain evidence="3 4">DSM 45784</strain>
    </source>
</reference>
<sequence length="455" mass="49421">MGEGNGTTGRPGLVEARKRRGLSQEQAAEAIRVSPTTWGRWERGVQAVRAAHRTRMAVAFHEDPGEVARWIDGESALSPSADYWGGAVPLTVKAVQELWRSEVDPSRRHMLATLPFVPAAVSELLAAWNYDPAPDSPAGRGSTPQVGMTDVARISQAKRAFAQIDHQFGAGVVRPVVVRYLNGTVAPLLQGRYDDRVGAALMTAAADMTCLVGWMAFDIGQNGQAQRYFAQALRLSKAANDPIMAGWVLGVMAHQAVYLDRPVEALRLTSAAVNAAQKAQAPPRLMGRLAFSNRAFATALQVKFSETRDAYSVKAAERLLAEAEWAYEQGPTDREPAWLPPYDPSRTVSEAARTWHLLGQDQRAITCAEAALSAHKESQTRSAQLARVNAADAYLGAGELEQAISHARAAIPSARSLSSPRLNERIRGFAADLEPYGDTVLVREFRDHLRTQLAA</sequence>
<dbReference type="SUPFAM" id="SSF47413">
    <property type="entry name" value="lambda repressor-like DNA-binding domains"/>
    <property type="match status" value="1"/>
</dbReference>
<gene>
    <name evidence="3" type="ORF">BJ982_000724</name>
</gene>
<dbReference type="InterPro" id="IPR011990">
    <property type="entry name" value="TPR-like_helical_dom_sf"/>
</dbReference>
<dbReference type="Pfam" id="PF13560">
    <property type="entry name" value="HTH_31"/>
    <property type="match status" value="1"/>
</dbReference>
<dbReference type="EMBL" id="JACHND010000001">
    <property type="protein sequence ID" value="MBB4699180.1"/>
    <property type="molecule type" value="Genomic_DNA"/>
</dbReference>
<feature type="region of interest" description="Disordered" evidence="1">
    <location>
        <begin position="1"/>
        <end position="21"/>
    </location>
</feature>
<comment type="caution">
    <text evidence="3">The sequence shown here is derived from an EMBL/GenBank/DDBJ whole genome shotgun (WGS) entry which is preliminary data.</text>
</comment>
<proteinExistence type="predicted"/>
<dbReference type="CDD" id="cd00093">
    <property type="entry name" value="HTH_XRE"/>
    <property type="match status" value="1"/>
</dbReference>
<protein>
    <submittedName>
        <fullName evidence="3">Transcriptional regulator with XRE-family HTH domain/tetratricopeptide (TPR) repeat protein</fullName>
    </submittedName>
</protein>